<accession>A0A940X3T5</accession>
<organism evidence="2 3">
    <name type="scientific">Pseudoxanthomonas helianthi</name>
    <dbReference type="NCBI Taxonomy" id="1453541"/>
    <lineage>
        <taxon>Bacteria</taxon>
        <taxon>Pseudomonadati</taxon>
        <taxon>Pseudomonadota</taxon>
        <taxon>Gammaproteobacteria</taxon>
        <taxon>Lysobacterales</taxon>
        <taxon>Lysobacteraceae</taxon>
        <taxon>Pseudoxanthomonas</taxon>
    </lineage>
</organism>
<dbReference type="Proteomes" id="UP000673447">
    <property type="component" value="Unassembled WGS sequence"/>
</dbReference>
<sequence>MRKLQSFLAVFIFLLLVACAAPAAAPDHALADRPADSSQSTAVKSGSVVLDMSCKTDADCAVKDVGNCCGYYPACVNKDSPTDPAGVRAQCQSKGMVGVCGFPSITSCQCRSGQCTAAGSGVMPIEDPAPVPNPVK</sequence>
<keyword evidence="3" id="KW-1185">Reference proteome</keyword>
<protein>
    <recommendedName>
        <fullName evidence="4">Secreted protein</fullName>
    </recommendedName>
</protein>
<proteinExistence type="predicted"/>
<gene>
    <name evidence="2" type="ORF">J5837_09525</name>
</gene>
<keyword evidence="1" id="KW-0732">Signal</keyword>
<evidence type="ECO:0000256" key="1">
    <source>
        <dbReference type="SAM" id="SignalP"/>
    </source>
</evidence>
<evidence type="ECO:0000313" key="3">
    <source>
        <dbReference type="Proteomes" id="UP000673447"/>
    </source>
</evidence>
<feature type="signal peptide" evidence="1">
    <location>
        <begin position="1"/>
        <end position="23"/>
    </location>
</feature>
<reference evidence="2" key="1">
    <citation type="journal article" date="2016" name="Int. J. Syst. Evol. Microbiol.">
        <title>Pseudoxanthomonas helianthi sp. nov., isolated from roots of Jerusalem artichoke (Helianthus tuberosus).</title>
        <authorList>
            <person name="Kittiwongwattana C."/>
            <person name="Thawai C."/>
        </authorList>
    </citation>
    <scope>NUCLEOTIDE SEQUENCE</scope>
    <source>
        <strain evidence="2">110414</strain>
    </source>
</reference>
<dbReference type="RefSeq" id="WP_210536523.1">
    <property type="nucleotide sequence ID" value="NZ_JAGKTC010000002.1"/>
</dbReference>
<reference evidence="2" key="2">
    <citation type="submission" date="2021-03" db="EMBL/GenBank/DDBJ databases">
        <authorList>
            <person name="Cao W."/>
        </authorList>
    </citation>
    <scope>NUCLEOTIDE SEQUENCE</scope>
    <source>
        <strain evidence="2">110414</strain>
    </source>
</reference>
<comment type="caution">
    <text evidence="2">The sequence shown here is derived from an EMBL/GenBank/DDBJ whole genome shotgun (WGS) entry which is preliminary data.</text>
</comment>
<dbReference type="AlphaFoldDB" id="A0A940X3T5"/>
<dbReference type="EMBL" id="JAGKTC010000002">
    <property type="protein sequence ID" value="MBP3984657.1"/>
    <property type="molecule type" value="Genomic_DNA"/>
</dbReference>
<evidence type="ECO:0008006" key="4">
    <source>
        <dbReference type="Google" id="ProtNLM"/>
    </source>
</evidence>
<dbReference type="PROSITE" id="PS51257">
    <property type="entry name" value="PROKAR_LIPOPROTEIN"/>
    <property type="match status" value="1"/>
</dbReference>
<evidence type="ECO:0000313" key="2">
    <source>
        <dbReference type="EMBL" id="MBP3984657.1"/>
    </source>
</evidence>
<name>A0A940X3T5_9GAMM</name>
<feature type="chain" id="PRO_5036814868" description="Secreted protein" evidence="1">
    <location>
        <begin position="24"/>
        <end position="136"/>
    </location>
</feature>